<dbReference type="InterPro" id="IPR025351">
    <property type="entry name" value="Pvc16_N"/>
</dbReference>
<dbReference type="Pfam" id="PF14065">
    <property type="entry name" value="Pvc16_N"/>
    <property type="match status" value="1"/>
</dbReference>
<evidence type="ECO:0000313" key="2">
    <source>
        <dbReference type="EMBL" id="SOE54503.1"/>
    </source>
</evidence>
<evidence type="ECO:0000259" key="1">
    <source>
        <dbReference type="Pfam" id="PF14065"/>
    </source>
</evidence>
<dbReference type="AlphaFoldDB" id="A0A7Z7I258"/>
<dbReference type="Proteomes" id="UP000219522">
    <property type="component" value="Unassembled WGS sequence"/>
</dbReference>
<sequence>MKTAIRDCSGSLRALIERELQDDVDLSPYFDPFDPSPDAIGTMIVTLNNPEELAETDHEGVSLWLYLVERDAETLNQPPRRIARDRLLRRPLPLRLHYLVTPQVNHKTREQAGELEQLILGKVLQLFHDEASLSGARLVNTLSGQPLEFFVRLEPLSLEQITRVWEALDRPYQLCVSYEVSVVPIDSAAEAAMIVPVDVSMPETGVARALEDA</sequence>
<protein>
    <recommendedName>
        <fullName evidence="1">Pvc16 N-terminal domain-containing protein</fullName>
    </recommendedName>
</protein>
<keyword evidence="3" id="KW-1185">Reference proteome</keyword>
<gene>
    <name evidence="2" type="ORF">SAMN05446927_0837</name>
</gene>
<dbReference type="OrthoDB" id="527247at2"/>
<accession>A0A7Z7I258</accession>
<name>A0A7Z7I258_9BURK</name>
<evidence type="ECO:0000313" key="3">
    <source>
        <dbReference type="Proteomes" id="UP000219522"/>
    </source>
</evidence>
<dbReference type="RefSeq" id="WP_062639985.1">
    <property type="nucleotide sequence ID" value="NZ_FCOG02000072.1"/>
</dbReference>
<proteinExistence type="predicted"/>
<feature type="domain" description="Pvc16 N-terminal" evidence="1">
    <location>
        <begin position="11"/>
        <end position="192"/>
    </location>
</feature>
<organism evidence="2 3">
    <name type="scientific">Caballeronia arationis</name>
    <dbReference type="NCBI Taxonomy" id="1777142"/>
    <lineage>
        <taxon>Bacteria</taxon>
        <taxon>Pseudomonadati</taxon>
        <taxon>Pseudomonadota</taxon>
        <taxon>Betaproteobacteria</taxon>
        <taxon>Burkholderiales</taxon>
        <taxon>Burkholderiaceae</taxon>
        <taxon>Caballeronia</taxon>
    </lineage>
</organism>
<reference evidence="2 3" key="1">
    <citation type="submission" date="2017-09" db="EMBL/GenBank/DDBJ databases">
        <authorList>
            <person name="Varghese N."/>
            <person name="Submissions S."/>
        </authorList>
    </citation>
    <scope>NUCLEOTIDE SEQUENCE [LARGE SCALE GENOMIC DNA]</scope>
    <source>
        <strain evidence="2 3">OK806</strain>
    </source>
</reference>
<comment type="caution">
    <text evidence="2">The sequence shown here is derived from an EMBL/GenBank/DDBJ whole genome shotgun (WGS) entry which is preliminary data.</text>
</comment>
<dbReference type="EMBL" id="OCSU01000001">
    <property type="protein sequence ID" value="SOE54503.1"/>
    <property type="molecule type" value="Genomic_DNA"/>
</dbReference>